<evidence type="ECO:0000313" key="3">
    <source>
        <dbReference type="Proteomes" id="UP000659697"/>
    </source>
</evidence>
<evidence type="ECO:0000259" key="1">
    <source>
        <dbReference type="Pfam" id="PF12680"/>
    </source>
</evidence>
<gene>
    <name evidence="2" type="ORF">GCM10010919_17900</name>
</gene>
<evidence type="ECO:0000313" key="2">
    <source>
        <dbReference type="EMBL" id="GHG68696.1"/>
    </source>
</evidence>
<dbReference type="Pfam" id="PF12680">
    <property type="entry name" value="SnoaL_2"/>
    <property type="match status" value="1"/>
</dbReference>
<dbReference type="Proteomes" id="UP000659697">
    <property type="component" value="Unassembled WGS sequence"/>
</dbReference>
<dbReference type="InterPro" id="IPR037401">
    <property type="entry name" value="SnoaL-like"/>
</dbReference>
<dbReference type="EMBL" id="BNAO01000004">
    <property type="protein sequence ID" value="GHG68696.1"/>
    <property type="molecule type" value="Genomic_DNA"/>
</dbReference>
<accession>A0ABQ3KZ92</accession>
<organism evidence="2 3">
    <name type="scientific">Alishewanella longhuensis</name>
    <dbReference type="NCBI Taxonomy" id="1091037"/>
    <lineage>
        <taxon>Bacteria</taxon>
        <taxon>Pseudomonadati</taxon>
        <taxon>Pseudomonadota</taxon>
        <taxon>Gammaproteobacteria</taxon>
        <taxon>Alteromonadales</taxon>
        <taxon>Alteromonadaceae</taxon>
        <taxon>Alishewanella</taxon>
    </lineage>
</organism>
<name>A0ABQ3KZ92_9ALTE</name>
<dbReference type="SUPFAM" id="SSF54427">
    <property type="entry name" value="NTF2-like"/>
    <property type="match status" value="1"/>
</dbReference>
<dbReference type="InterPro" id="IPR032710">
    <property type="entry name" value="NTF2-like_dom_sf"/>
</dbReference>
<feature type="domain" description="SnoaL-like" evidence="1">
    <location>
        <begin position="3"/>
        <end position="102"/>
    </location>
</feature>
<protein>
    <recommendedName>
        <fullName evidence="1">SnoaL-like domain-containing protein</fullName>
    </recommendedName>
</protein>
<comment type="caution">
    <text evidence="2">The sequence shown here is derived from an EMBL/GenBank/DDBJ whole genome shotgun (WGS) entry which is preliminary data.</text>
</comment>
<dbReference type="Gene3D" id="3.10.450.50">
    <property type="match status" value="1"/>
</dbReference>
<proteinExistence type="predicted"/>
<keyword evidence="3" id="KW-1185">Reference proteome</keyword>
<reference evidence="3" key="1">
    <citation type="journal article" date="2019" name="Int. J. Syst. Evol. Microbiol.">
        <title>The Global Catalogue of Microorganisms (GCM) 10K type strain sequencing project: providing services to taxonomists for standard genome sequencing and annotation.</title>
        <authorList>
            <consortium name="The Broad Institute Genomics Platform"/>
            <consortium name="The Broad Institute Genome Sequencing Center for Infectious Disease"/>
            <person name="Wu L."/>
            <person name="Ma J."/>
        </authorList>
    </citation>
    <scope>NUCLEOTIDE SEQUENCE [LARGE SCALE GENOMIC DNA]</scope>
    <source>
        <strain evidence="3">CGMCC 1.7003</strain>
    </source>
</reference>
<sequence length="112" mass="12665">MITALFDSIDTKDINAFANFLAEDVIFCFSNWPQIEGKANVENAVNAFLQSMAVIEHQVSDCWQPDDMVICRGFVTYTRHDHTKLTVPFANMLQVLDGKITDYQIFADLSAL</sequence>
<dbReference type="RefSeq" id="WP_189432439.1">
    <property type="nucleotide sequence ID" value="NZ_BNAO01000004.1"/>
</dbReference>